<dbReference type="EMBL" id="CM023472">
    <property type="protein sequence ID" value="KAH7959232.1"/>
    <property type="molecule type" value="Genomic_DNA"/>
</dbReference>
<keyword evidence="2" id="KW-1185">Reference proteome</keyword>
<gene>
    <name evidence="1" type="ORF">HPB49_009465</name>
</gene>
<evidence type="ECO:0000313" key="2">
    <source>
        <dbReference type="Proteomes" id="UP000821865"/>
    </source>
</evidence>
<sequence>MYHKDQGAKELLRSQKRLKVPREHLTLGGTDSSDVTGDHQWNAQHADWPDPGPDGSSDFYEDQFRLGNANSIRPTAPYDADRQRALLEGPFHRAPVQQLSLTCPTNDPAPCSILASCRATSAGSSPVLSEGLRSKGSPSLFEKLVLEGMAGVTPQNWFRDCTHVIRLEDEAWERDGIIDSQRESLIISLGTDSSTSDESNSSDMSGIDELP</sequence>
<proteinExistence type="predicted"/>
<reference evidence="1" key="1">
    <citation type="submission" date="2020-05" db="EMBL/GenBank/DDBJ databases">
        <title>Large-scale comparative analyses of tick genomes elucidate their genetic diversity and vector capacities.</title>
        <authorList>
            <person name="Jia N."/>
            <person name="Wang J."/>
            <person name="Shi W."/>
            <person name="Du L."/>
            <person name="Sun Y."/>
            <person name="Zhan W."/>
            <person name="Jiang J."/>
            <person name="Wang Q."/>
            <person name="Zhang B."/>
            <person name="Ji P."/>
            <person name="Sakyi L.B."/>
            <person name="Cui X."/>
            <person name="Yuan T."/>
            <person name="Jiang B."/>
            <person name="Yang W."/>
            <person name="Lam T.T.-Y."/>
            <person name="Chang Q."/>
            <person name="Ding S."/>
            <person name="Wang X."/>
            <person name="Zhu J."/>
            <person name="Ruan X."/>
            <person name="Zhao L."/>
            <person name="Wei J."/>
            <person name="Que T."/>
            <person name="Du C."/>
            <person name="Cheng J."/>
            <person name="Dai P."/>
            <person name="Han X."/>
            <person name="Huang E."/>
            <person name="Gao Y."/>
            <person name="Liu J."/>
            <person name="Shao H."/>
            <person name="Ye R."/>
            <person name="Li L."/>
            <person name="Wei W."/>
            <person name="Wang X."/>
            <person name="Wang C."/>
            <person name="Yang T."/>
            <person name="Huo Q."/>
            <person name="Li W."/>
            <person name="Guo W."/>
            <person name="Chen H."/>
            <person name="Zhou L."/>
            <person name="Ni X."/>
            <person name="Tian J."/>
            <person name="Zhou Y."/>
            <person name="Sheng Y."/>
            <person name="Liu T."/>
            <person name="Pan Y."/>
            <person name="Xia L."/>
            <person name="Li J."/>
            <person name="Zhao F."/>
            <person name="Cao W."/>
        </authorList>
    </citation>
    <scope>NUCLEOTIDE SEQUENCE</scope>
    <source>
        <strain evidence="1">Dsil-2018</strain>
    </source>
</reference>
<evidence type="ECO:0000313" key="1">
    <source>
        <dbReference type="EMBL" id="KAH7959232.1"/>
    </source>
</evidence>
<comment type="caution">
    <text evidence="1">The sequence shown here is derived from an EMBL/GenBank/DDBJ whole genome shotgun (WGS) entry which is preliminary data.</text>
</comment>
<protein>
    <submittedName>
        <fullName evidence="1">Uncharacterized protein</fullName>
    </submittedName>
</protein>
<dbReference type="Proteomes" id="UP000821865">
    <property type="component" value="Chromosome 3"/>
</dbReference>
<organism evidence="1 2">
    <name type="scientific">Dermacentor silvarum</name>
    <name type="common">Tick</name>
    <dbReference type="NCBI Taxonomy" id="543639"/>
    <lineage>
        <taxon>Eukaryota</taxon>
        <taxon>Metazoa</taxon>
        <taxon>Ecdysozoa</taxon>
        <taxon>Arthropoda</taxon>
        <taxon>Chelicerata</taxon>
        <taxon>Arachnida</taxon>
        <taxon>Acari</taxon>
        <taxon>Parasitiformes</taxon>
        <taxon>Ixodida</taxon>
        <taxon>Ixodoidea</taxon>
        <taxon>Ixodidae</taxon>
        <taxon>Rhipicephalinae</taxon>
        <taxon>Dermacentor</taxon>
    </lineage>
</organism>
<name>A0ACB8D3T3_DERSI</name>
<accession>A0ACB8D3T3</accession>